<evidence type="ECO:0000313" key="2">
    <source>
        <dbReference type="EMBL" id="KTD03580.1"/>
    </source>
</evidence>
<evidence type="ECO:0000259" key="1">
    <source>
        <dbReference type="Pfam" id="PF21527"/>
    </source>
</evidence>
<reference evidence="2 4" key="1">
    <citation type="submission" date="2015-11" db="EMBL/GenBank/DDBJ databases">
        <title>Genomic analysis of 38 Legionella species identifies large and diverse effector repertoires.</title>
        <authorList>
            <person name="Burstein D."/>
            <person name="Amaro F."/>
            <person name="Zusman T."/>
            <person name="Lifshitz Z."/>
            <person name="Cohen O."/>
            <person name="Gilbert J.A."/>
            <person name="Pupko T."/>
            <person name="Shuman H.A."/>
            <person name="Segal G."/>
        </authorList>
    </citation>
    <scope>NUCLEOTIDE SEQUENCE [LARGE SCALE GENOMIC DNA]</scope>
    <source>
        <strain evidence="2 4">WO-44C</strain>
    </source>
</reference>
<evidence type="ECO:0000313" key="5">
    <source>
        <dbReference type="Proteomes" id="UP000251942"/>
    </source>
</evidence>
<dbReference type="Proteomes" id="UP000054698">
    <property type="component" value="Unassembled WGS sequence"/>
</dbReference>
<sequence>MFAKLSEYFNSSSKDSAHVINYGDFSIITKQRDNERTGNLIISAHGIKVPQNSAPSFFHKGPNTTFETPYDFFRYGPDNSSVYDIGYLTIMSECKDIALGTKTTNLPGDAGRGKLAPANTVIDNKILTPYEKDEKNKKENPEINRVREEILQQNYNDMDVDVWDILVINNNTTLEKVMNTMKQHKMNYERVVGYFCHVGADGLDHREKYDEGYGLLNEEETNNNKSGMNL</sequence>
<accession>A0A0W0U7F5</accession>
<keyword evidence="4" id="KW-1185">Reference proteome</keyword>
<dbReference type="AlphaFoldDB" id="A0A0W0U7F5"/>
<dbReference type="Pfam" id="PF21527">
    <property type="entry name" value="Stv"/>
    <property type="match status" value="1"/>
</dbReference>
<evidence type="ECO:0000313" key="3">
    <source>
        <dbReference type="EMBL" id="SPX59377.1"/>
    </source>
</evidence>
<dbReference type="Proteomes" id="UP000251942">
    <property type="component" value="Unassembled WGS sequence"/>
</dbReference>
<reference evidence="3 5" key="2">
    <citation type="submission" date="2018-06" db="EMBL/GenBank/DDBJ databases">
        <authorList>
            <consortium name="Pathogen Informatics"/>
            <person name="Doyle S."/>
        </authorList>
    </citation>
    <scope>NUCLEOTIDE SEQUENCE [LARGE SCALE GENOMIC DNA]</scope>
    <source>
        <strain evidence="3 5">NCTC12022</strain>
    </source>
</reference>
<dbReference type="EMBL" id="LNYB01000015">
    <property type="protein sequence ID" value="KTD03580.1"/>
    <property type="molecule type" value="Genomic_DNA"/>
</dbReference>
<dbReference type="InterPro" id="IPR049002">
    <property type="entry name" value="Stv"/>
</dbReference>
<dbReference type="EMBL" id="UASS01000001">
    <property type="protein sequence ID" value="SPX59377.1"/>
    <property type="molecule type" value="Genomic_DNA"/>
</dbReference>
<proteinExistence type="predicted"/>
<protein>
    <recommendedName>
        <fullName evidence="1">Putative adhesin Stv domain-containing protein</fullName>
    </recommendedName>
</protein>
<dbReference type="PATRIC" id="fig|453.4.peg.473"/>
<evidence type="ECO:0000313" key="4">
    <source>
        <dbReference type="Proteomes" id="UP000054698"/>
    </source>
</evidence>
<feature type="domain" description="Putative adhesin Stv" evidence="1">
    <location>
        <begin position="40"/>
        <end position="197"/>
    </location>
</feature>
<dbReference type="RefSeq" id="WP_058443658.1">
    <property type="nucleotide sequence ID" value="NZ_CAAAHT010000047.1"/>
</dbReference>
<gene>
    <name evidence="2" type="ORF">Lfee_0436</name>
    <name evidence="3" type="ORF">NCTC12022_00198</name>
</gene>
<name>A0A0W0U7F5_9GAMM</name>
<organism evidence="2 4">
    <name type="scientific">Legionella feeleii</name>
    <dbReference type="NCBI Taxonomy" id="453"/>
    <lineage>
        <taxon>Bacteria</taxon>
        <taxon>Pseudomonadati</taxon>
        <taxon>Pseudomonadota</taxon>
        <taxon>Gammaproteobacteria</taxon>
        <taxon>Legionellales</taxon>
        <taxon>Legionellaceae</taxon>
        <taxon>Legionella</taxon>
    </lineage>
</organism>